<gene>
    <name evidence="3" type="ORF">AVDCRST_MAG51-2603</name>
</gene>
<accession>A0A6J4PZG9</accession>
<reference evidence="3" key="1">
    <citation type="submission" date="2020-02" db="EMBL/GenBank/DDBJ databases">
        <authorList>
            <person name="Meier V. D."/>
        </authorList>
    </citation>
    <scope>NUCLEOTIDE SEQUENCE</scope>
    <source>
        <strain evidence="3">AVDCRST_MAG51</strain>
    </source>
</reference>
<dbReference type="AlphaFoldDB" id="A0A6J4PZG9"/>
<proteinExistence type="predicted"/>
<name>A0A6J4PZG9_9BURK</name>
<organism evidence="3">
    <name type="scientific">uncultured Ramlibacter sp</name>
    <dbReference type="NCBI Taxonomy" id="260755"/>
    <lineage>
        <taxon>Bacteria</taxon>
        <taxon>Pseudomonadati</taxon>
        <taxon>Pseudomonadota</taxon>
        <taxon>Betaproteobacteria</taxon>
        <taxon>Burkholderiales</taxon>
        <taxon>Comamonadaceae</taxon>
        <taxon>Ramlibacter</taxon>
        <taxon>environmental samples</taxon>
    </lineage>
</organism>
<keyword evidence="2" id="KW-0732">Signal</keyword>
<dbReference type="EMBL" id="CADCUX010000553">
    <property type="protein sequence ID" value="CAA9430256.1"/>
    <property type="molecule type" value="Genomic_DNA"/>
</dbReference>
<evidence type="ECO:0000256" key="1">
    <source>
        <dbReference type="SAM" id="MobiDB-lite"/>
    </source>
</evidence>
<feature type="region of interest" description="Disordered" evidence="1">
    <location>
        <begin position="133"/>
        <end position="156"/>
    </location>
</feature>
<evidence type="ECO:0000313" key="3">
    <source>
        <dbReference type="EMBL" id="CAA9430256.1"/>
    </source>
</evidence>
<feature type="chain" id="PRO_5026662596" evidence="2">
    <location>
        <begin position="29"/>
        <end position="378"/>
    </location>
</feature>
<protein>
    <submittedName>
        <fullName evidence="3">Uncharacterized protein</fullName>
    </submittedName>
</protein>
<feature type="signal peptide" evidence="2">
    <location>
        <begin position="1"/>
        <end position="28"/>
    </location>
</feature>
<sequence length="378" mass="39277">METQSASRLASVLLITLAIAGGSLVAPAAAQNGSHPAVAPVIEDLEVNADAGLAPGSSLEFTLRGTPRSEARVQVPGSGLNLILREPTPGVYRGSYTVRRADRIDPAALIRASLGGSHLRTAASFRFPPSFAARQQPAPAQEADAGAPAQQPAGAPAEARIDRFAMAPVDRLEPGTELQFTVDGAPNARVTIDLPGRPNAVALRELRPGRYVGAYTLRRQDALEPGPVLALLRSGDRTVTARLATPLPASGVSASRGTRMGAGAGPVAAPERPLELQVTSPNQNDAVDANQVLVQGRTAPHASVQVKVDAVPPASPGRLSVAQSVMQQSLQADANGDFSFGFGPFRAVPGTRFEVLLSATRGPQSTPEQRLVLVQRQG</sequence>
<evidence type="ECO:0000256" key="2">
    <source>
        <dbReference type="SAM" id="SignalP"/>
    </source>
</evidence>